<accession>A0A6A0A340</accession>
<protein>
    <submittedName>
        <fullName evidence="1">Uncharacterized protein</fullName>
    </submittedName>
</protein>
<reference evidence="1 2" key="1">
    <citation type="submission" date="2020-02" db="EMBL/GenBank/DDBJ databases">
        <title>Draft genome sequence of Haematococcus lacustris strain NIES-144.</title>
        <authorList>
            <person name="Morimoto D."/>
            <person name="Nakagawa S."/>
            <person name="Yoshida T."/>
            <person name="Sawayama S."/>
        </authorList>
    </citation>
    <scope>NUCLEOTIDE SEQUENCE [LARGE SCALE GENOMIC DNA]</scope>
    <source>
        <strain evidence="1 2">NIES-144</strain>
    </source>
</reference>
<comment type="caution">
    <text evidence="1">The sequence shown here is derived from an EMBL/GenBank/DDBJ whole genome shotgun (WGS) entry which is preliminary data.</text>
</comment>
<organism evidence="1 2">
    <name type="scientific">Haematococcus lacustris</name>
    <name type="common">Green alga</name>
    <name type="synonym">Haematococcus pluvialis</name>
    <dbReference type="NCBI Taxonomy" id="44745"/>
    <lineage>
        <taxon>Eukaryota</taxon>
        <taxon>Viridiplantae</taxon>
        <taxon>Chlorophyta</taxon>
        <taxon>core chlorophytes</taxon>
        <taxon>Chlorophyceae</taxon>
        <taxon>CS clade</taxon>
        <taxon>Chlamydomonadales</taxon>
        <taxon>Haematococcaceae</taxon>
        <taxon>Haematococcus</taxon>
    </lineage>
</organism>
<gene>
    <name evidence="1" type="ORF">HaLaN_21780</name>
</gene>
<proteinExistence type="predicted"/>
<dbReference type="EMBL" id="BLLF01002431">
    <property type="protein sequence ID" value="GFH24062.1"/>
    <property type="molecule type" value="Genomic_DNA"/>
</dbReference>
<feature type="non-terminal residue" evidence="1">
    <location>
        <position position="73"/>
    </location>
</feature>
<evidence type="ECO:0000313" key="1">
    <source>
        <dbReference type="EMBL" id="GFH24062.1"/>
    </source>
</evidence>
<dbReference type="AlphaFoldDB" id="A0A6A0A340"/>
<dbReference type="Proteomes" id="UP000485058">
    <property type="component" value="Unassembled WGS sequence"/>
</dbReference>
<name>A0A6A0A340_HAELA</name>
<evidence type="ECO:0000313" key="2">
    <source>
        <dbReference type="Proteomes" id="UP000485058"/>
    </source>
</evidence>
<keyword evidence="2" id="KW-1185">Reference proteome</keyword>
<sequence>MHHFVVVVQQPGSAAGWAVLGSARCAAADFRGAAAAWDQVVMLQPTRVGGSGEARGLRGLEQQWPAGKDVASL</sequence>